<sequence>MSHNVTDVPLKLNTTDEYERNCKLYESTYGMEWMRCMIYTVKKQTQIMKFAFDPEDFDVIDGVSWCIDRYNCYVNDKFGHMPVSDAILDKYHTRTNKYIKFKNPNNRDFRKIYIK</sequence>
<evidence type="ECO:0000313" key="1">
    <source>
        <dbReference type="EMBL" id="AYV79111.1"/>
    </source>
</evidence>
<reference evidence="1" key="1">
    <citation type="submission" date="2018-10" db="EMBL/GenBank/DDBJ databases">
        <title>Hidden diversity of soil giant viruses.</title>
        <authorList>
            <person name="Schulz F."/>
            <person name="Alteio L."/>
            <person name="Goudeau D."/>
            <person name="Ryan E.M."/>
            <person name="Malmstrom R.R."/>
            <person name="Blanchard J."/>
            <person name="Woyke T."/>
        </authorList>
    </citation>
    <scope>NUCLEOTIDE SEQUENCE</scope>
    <source>
        <strain evidence="1">FNV1</strain>
    </source>
</reference>
<name>A0A3G4ZYN3_9VIRU</name>
<gene>
    <name evidence="1" type="ORF">Faunusvirus2_58</name>
</gene>
<accession>A0A3G4ZYN3</accession>
<proteinExistence type="predicted"/>
<organism evidence="1">
    <name type="scientific">Faunusvirus sp</name>
    <dbReference type="NCBI Taxonomy" id="2487766"/>
    <lineage>
        <taxon>Viruses</taxon>
        <taxon>Varidnaviria</taxon>
        <taxon>Bamfordvirae</taxon>
        <taxon>Nucleocytoviricota</taxon>
        <taxon>Megaviricetes</taxon>
        <taxon>Imitervirales</taxon>
        <taxon>Mimiviridae</taxon>
    </lineage>
</organism>
<dbReference type="EMBL" id="MK072133">
    <property type="protein sequence ID" value="AYV79111.1"/>
    <property type="molecule type" value="Genomic_DNA"/>
</dbReference>
<protein>
    <submittedName>
        <fullName evidence="1">Uncharacterized protein</fullName>
    </submittedName>
</protein>